<dbReference type="AlphaFoldDB" id="A0A0C2GDQ8"/>
<dbReference type="Proteomes" id="UP000054047">
    <property type="component" value="Unassembled WGS sequence"/>
</dbReference>
<feature type="non-terminal residue" evidence="2">
    <location>
        <position position="1"/>
    </location>
</feature>
<accession>A0A0C2GDQ8</accession>
<dbReference type="Pfam" id="PF00144">
    <property type="entry name" value="Beta-lactamase"/>
    <property type="match status" value="2"/>
</dbReference>
<dbReference type="SUPFAM" id="SSF56601">
    <property type="entry name" value="beta-lactamase/transpeptidase-like"/>
    <property type="match status" value="2"/>
</dbReference>
<feature type="domain" description="Beta-lactamase-related" evidence="1">
    <location>
        <begin position="33"/>
        <end position="385"/>
    </location>
</feature>
<protein>
    <submittedName>
        <fullName evidence="2">Beta-lactamase</fullName>
    </submittedName>
</protein>
<keyword evidence="3" id="KW-1185">Reference proteome</keyword>
<dbReference type="EMBL" id="KN732138">
    <property type="protein sequence ID" value="KIH59285.1"/>
    <property type="molecule type" value="Genomic_DNA"/>
</dbReference>
<dbReference type="InterPro" id="IPR052907">
    <property type="entry name" value="Beta-lactamase/esterase"/>
</dbReference>
<proteinExistence type="predicted"/>
<dbReference type="PANTHER" id="PTHR43319">
    <property type="entry name" value="BETA-LACTAMASE-RELATED"/>
    <property type="match status" value="1"/>
</dbReference>
<feature type="domain" description="Beta-lactamase-related" evidence="1">
    <location>
        <begin position="440"/>
        <end position="558"/>
    </location>
</feature>
<dbReference type="InterPro" id="IPR012338">
    <property type="entry name" value="Beta-lactam/transpept-like"/>
</dbReference>
<gene>
    <name evidence="2" type="ORF">ANCDUO_10488</name>
</gene>
<dbReference type="InterPro" id="IPR001466">
    <property type="entry name" value="Beta-lactam-related"/>
</dbReference>
<dbReference type="Gene3D" id="3.40.710.10">
    <property type="entry name" value="DD-peptidase/beta-lactamase superfamily"/>
    <property type="match status" value="2"/>
</dbReference>
<name>A0A0C2GDQ8_9BILA</name>
<dbReference type="PANTHER" id="PTHR43319:SF3">
    <property type="entry name" value="BETA-LACTAMASE-RELATED DOMAIN-CONTAINING PROTEIN"/>
    <property type="match status" value="1"/>
</dbReference>
<evidence type="ECO:0000259" key="1">
    <source>
        <dbReference type="Pfam" id="PF00144"/>
    </source>
</evidence>
<organism evidence="2 3">
    <name type="scientific">Ancylostoma duodenale</name>
    <dbReference type="NCBI Taxonomy" id="51022"/>
    <lineage>
        <taxon>Eukaryota</taxon>
        <taxon>Metazoa</taxon>
        <taxon>Ecdysozoa</taxon>
        <taxon>Nematoda</taxon>
        <taxon>Chromadorea</taxon>
        <taxon>Rhabditida</taxon>
        <taxon>Rhabditina</taxon>
        <taxon>Rhabditomorpha</taxon>
        <taxon>Strongyloidea</taxon>
        <taxon>Ancylostomatidae</taxon>
        <taxon>Ancylostomatinae</taxon>
        <taxon>Ancylostoma</taxon>
    </lineage>
</organism>
<evidence type="ECO:0000313" key="3">
    <source>
        <dbReference type="Proteomes" id="UP000054047"/>
    </source>
</evidence>
<evidence type="ECO:0000313" key="2">
    <source>
        <dbReference type="EMBL" id="KIH59285.1"/>
    </source>
</evidence>
<dbReference type="OrthoDB" id="5946976at2759"/>
<sequence>LLQNNEYIDGIAVDGFEDVKEVFQYAKQHLASANFRDRLEHDGAALAVYHKGKLVVDLWGGWADRENDRNWTRDTIANIFSCTKSVAAICVAMKVHKGECAYTDKVSKYWPEFGRNGKEDITIDMILTHRAGLPYFEEDITLGEAADRIKISKIIEEEIPKYPPGSKIAYHPITFGWLIDQVFCRIDKKQRSIGEFFRDEVQQKHNTDVYIGSCAEQECRIAKLSLPRRSNAFRGHVNDRMIFSLGNLLHTKKLSTSDIRAPQPLIESIEMFNSPSVRAFGQPAVNGVASARGLAFLHQIFMDGTLVPQEFFKTVAQPEYEGFFDHTLGTEESKGHGFIYCRSPTGTWQIGHSAMGGQCIRMDPGNELVICYLTNALKAGSGKHTLTYNRLQMKIYEILTTKKEFVYDRKIATIGRRVLDPRGYFSKGLRNMRHFGKGPIKDFTLYNNPETRFAGQPAVNGVGSARGLALVHQLAMDGTLLSSEIKEKIFQPLFMNEYDHSIGEVQNKGYGFMFTRSPTGSWQVGHMGVGGQIVRFDPENDLVLCYLTNAFKAGSGEHVFTYNRLQRKVYDIVRKQQKTNVSADK</sequence>
<reference evidence="2 3" key="1">
    <citation type="submission" date="2013-12" db="EMBL/GenBank/DDBJ databases">
        <title>Draft genome of the parsitic nematode Ancylostoma duodenale.</title>
        <authorList>
            <person name="Mitreva M."/>
        </authorList>
    </citation>
    <scope>NUCLEOTIDE SEQUENCE [LARGE SCALE GENOMIC DNA]</scope>
    <source>
        <strain evidence="2 3">Zhejiang</strain>
    </source>
</reference>